<reference evidence="4" key="1">
    <citation type="submission" date="2025-08" db="UniProtKB">
        <authorList>
            <consortium name="RefSeq"/>
        </authorList>
    </citation>
    <scope>IDENTIFICATION</scope>
    <source>
        <tissue evidence="4">Seedling</tissue>
    </source>
</reference>
<evidence type="ECO:0000313" key="3">
    <source>
        <dbReference type="Proteomes" id="UP001652623"/>
    </source>
</evidence>
<name>A0A6P4A0P4_ZIZJJ</name>
<dbReference type="KEGG" id="zju:107435648"/>
<dbReference type="FunFam" id="1.25.40.10:FF:000073">
    <property type="entry name" value="Pentatricopeptide repeat-containing protein chloroplastic"/>
    <property type="match status" value="1"/>
</dbReference>
<sequence>MNGSFRVWKRCMSLAERCANMRQLKAIHAIFITQGLHLHNYAISKLISFCALSDSGSLRYASLMFDQIDTPNLYIYNALVRAYSRSSHPRLALHYFQLMLDTQTNVVPDHHTFHFVLLACVNGGWLLEGKQIHNWVIKNGLVLFDSHVQTALMRLYAACKIINDARKVFDEIPFRDLIQWNVLMNGYIRCGLAYDALKVFRDMWVPGVEPDEYCVATGLSACTHLGALWQGKWIHQYVKKRKGFESDVFIRTALVDMYSKCGCLDMAVEVFERMPKRNAFSWAAMIGGFAVHGNAMKAIHCLERMQVEDRLRPDEIVLLGVLMACSHAGLQKEGQFLLDNMETQYGIVPKHEHYSCVVDLLCRAGQLGEALLLIRRMPMKPLASVWGALLNGCRIGNNKELAELAVKELLLLEDDDKREEDGAYVQLSNIYLAARRSEDSIRIRKMIGGRGLKKTPGCSMIEVDGKVNEFVSGDVVHSHQVKICEMLDLLYVEGSGSFLDNNIPVTNF</sequence>
<evidence type="ECO:0000256" key="2">
    <source>
        <dbReference type="PROSITE-ProRule" id="PRU00708"/>
    </source>
</evidence>
<keyword evidence="1" id="KW-0677">Repeat</keyword>
<dbReference type="PANTHER" id="PTHR47926">
    <property type="entry name" value="PENTATRICOPEPTIDE REPEAT-CONTAINING PROTEIN"/>
    <property type="match status" value="1"/>
</dbReference>
<dbReference type="FunFam" id="1.25.40.10:FF:001394">
    <property type="entry name" value="Pentatricopeptide repeat-containing protein At3g28660"/>
    <property type="match status" value="1"/>
</dbReference>
<evidence type="ECO:0000256" key="1">
    <source>
        <dbReference type="ARBA" id="ARBA00022737"/>
    </source>
</evidence>
<dbReference type="Pfam" id="PF20431">
    <property type="entry name" value="E_motif"/>
    <property type="match status" value="1"/>
</dbReference>
<proteinExistence type="predicted"/>
<dbReference type="PROSITE" id="PS51375">
    <property type="entry name" value="PPR"/>
    <property type="match status" value="3"/>
</dbReference>
<dbReference type="InterPro" id="IPR046960">
    <property type="entry name" value="PPR_At4g14850-like_plant"/>
</dbReference>
<dbReference type="InterPro" id="IPR046848">
    <property type="entry name" value="E_motif"/>
</dbReference>
<dbReference type="NCBIfam" id="TIGR00756">
    <property type="entry name" value="PPR"/>
    <property type="match status" value="3"/>
</dbReference>
<dbReference type="InterPro" id="IPR011990">
    <property type="entry name" value="TPR-like_helical_dom_sf"/>
</dbReference>
<feature type="repeat" description="PPR" evidence="2">
    <location>
        <begin position="72"/>
        <end position="106"/>
    </location>
</feature>
<organism evidence="3 4">
    <name type="scientific">Ziziphus jujuba</name>
    <name type="common">Chinese jujube</name>
    <name type="synonym">Ziziphus sativa</name>
    <dbReference type="NCBI Taxonomy" id="326968"/>
    <lineage>
        <taxon>Eukaryota</taxon>
        <taxon>Viridiplantae</taxon>
        <taxon>Streptophyta</taxon>
        <taxon>Embryophyta</taxon>
        <taxon>Tracheophyta</taxon>
        <taxon>Spermatophyta</taxon>
        <taxon>Magnoliopsida</taxon>
        <taxon>eudicotyledons</taxon>
        <taxon>Gunneridae</taxon>
        <taxon>Pentapetalae</taxon>
        <taxon>rosids</taxon>
        <taxon>fabids</taxon>
        <taxon>Rosales</taxon>
        <taxon>Rhamnaceae</taxon>
        <taxon>Paliureae</taxon>
        <taxon>Ziziphus</taxon>
    </lineage>
</organism>
<gene>
    <name evidence="4" type="primary">LOC107435648</name>
</gene>
<dbReference type="InterPro" id="IPR002885">
    <property type="entry name" value="PPR_rpt"/>
</dbReference>
<dbReference type="Gene3D" id="1.25.40.10">
    <property type="entry name" value="Tetratricopeptide repeat domain"/>
    <property type="match status" value="2"/>
</dbReference>
<evidence type="ECO:0000313" key="4">
    <source>
        <dbReference type="RefSeq" id="XP_015902758.3"/>
    </source>
</evidence>
<dbReference type="Proteomes" id="UP001652623">
    <property type="component" value="Chromosome 4"/>
</dbReference>
<dbReference type="Pfam" id="PF01535">
    <property type="entry name" value="PPR"/>
    <property type="match status" value="5"/>
</dbReference>
<dbReference type="PANTHER" id="PTHR47926:SF437">
    <property type="entry name" value="PENTACOTRIPEPTIDE-REPEAT REGION OF PRORP DOMAIN-CONTAINING PROTEIN"/>
    <property type="match status" value="1"/>
</dbReference>
<dbReference type="RefSeq" id="XP_015902758.3">
    <property type="nucleotide sequence ID" value="XM_016047272.4"/>
</dbReference>
<dbReference type="FunFam" id="1.25.40.10:FF:001236">
    <property type="entry name" value="Pentatricopeptide repeat-containing protein At3g28660"/>
    <property type="match status" value="1"/>
</dbReference>
<feature type="repeat" description="PPR" evidence="2">
    <location>
        <begin position="247"/>
        <end position="281"/>
    </location>
</feature>
<protein>
    <submittedName>
        <fullName evidence="4">Pentatricopeptide repeat-containing protein At3g28640</fullName>
    </submittedName>
</protein>
<dbReference type="AlphaFoldDB" id="A0A6P4A0P4"/>
<dbReference type="GO" id="GO:0009451">
    <property type="term" value="P:RNA modification"/>
    <property type="evidence" value="ECO:0007669"/>
    <property type="project" value="InterPro"/>
</dbReference>
<accession>A0A6P4A0P4</accession>
<keyword evidence="3" id="KW-1185">Reference proteome</keyword>
<dbReference type="GeneID" id="107435648"/>
<feature type="repeat" description="PPR" evidence="2">
    <location>
        <begin position="176"/>
        <end position="210"/>
    </location>
</feature>
<dbReference type="GO" id="GO:0003723">
    <property type="term" value="F:RNA binding"/>
    <property type="evidence" value="ECO:0007669"/>
    <property type="project" value="InterPro"/>
</dbReference>